<dbReference type="PROSITE" id="PS50267">
    <property type="entry name" value="NA_NEUROTRAN_SYMP_3"/>
    <property type="match status" value="1"/>
</dbReference>
<dbReference type="GO" id="GO:0015293">
    <property type="term" value="F:symporter activity"/>
    <property type="evidence" value="ECO:0007669"/>
    <property type="project" value="UniProtKB-KW"/>
</dbReference>
<feature type="transmembrane region" description="Helical" evidence="7">
    <location>
        <begin position="591"/>
        <end position="610"/>
    </location>
</feature>
<reference evidence="10" key="2">
    <citation type="submission" date="2020-12" db="UniProtKB">
        <authorList>
            <consortium name="WormBaseParasite"/>
        </authorList>
    </citation>
    <scope>IDENTIFICATION</scope>
</reference>
<keyword evidence="5 7" id="KW-1133">Transmembrane helix</keyword>
<feature type="transmembrane region" description="Helical" evidence="7">
    <location>
        <begin position="477"/>
        <end position="499"/>
    </location>
</feature>
<keyword evidence="6 7" id="KW-0472">Membrane</keyword>
<feature type="transmembrane region" description="Helical" evidence="7">
    <location>
        <begin position="211"/>
        <end position="233"/>
    </location>
</feature>
<evidence type="ECO:0000256" key="2">
    <source>
        <dbReference type="ARBA" id="ARBA00022448"/>
    </source>
</evidence>
<dbReference type="AlphaFoldDB" id="A0A090LEQ3"/>
<evidence type="ECO:0000256" key="3">
    <source>
        <dbReference type="ARBA" id="ARBA00022692"/>
    </source>
</evidence>
<evidence type="ECO:0000256" key="7">
    <source>
        <dbReference type="SAM" id="Phobius"/>
    </source>
</evidence>
<evidence type="ECO:0000313" key="11">
    <source>
        <dbReference type="WormBase" id="SRAE_2000130100"/>
    </source>
</evidence>
<evidence type="ECO:0000313" key="10">
    <source>
        <dbReference type="WBParaSite" id="SRAE_2000130100.1"/>
    </source>
</evidence>
<keyword evidence="2" id="KW-0813">Transport</keyword>
<accession>A0A090LEQ3</accession>
<feature type="transmembrane region" description="Helical" evidence="7">
    <location>
        <begin position="398"/>
        <end position="417"/>
    </location>
</feature>
<keyword evidence="3 7" id="KW-0812">Transmembrane</keyword>
<dbReference type="GO" id="GO:0005886">
    <property type="term" value="C:plasma membrane"/>
    <property type="evidence" value="ECO:0007669"/>
    <property type="project" value="TreeGrafter"/>
</dbReference>
<reference evidence="8 9" key="1">
    <citation type="submission" date="2014-09" db="EMBL/GenBank/DDBJ databases">
        <authorList>
            <person name="Martin A.A."/>
        </authorList>
    </citation>
    <scope>NUCLEOTIDE SEQUENCE</scope>
    <source>
        <strain evidence="9">ED321</strain>
        <strain evidence="8">ED321 Heterogonic</strain>
    </source>
</reference>
<dbReference type="WormBase" id="SRAE_2000130100">
    <property type="protein sequence ID" value="SRP06025"/>
    <property type="gene ID" value="WBGene00261504"/>
</dbReference>
<feature type="transmembrane region" description="Helical" evidence="7">
    <location>
        <begin position="184"/>
        <end position="205"/>
    </location>
</feature>
<dbReference type="STRING" id="34506.A0A090LEQ3"/>
<proteinExistence type="predicted"/>
<feature type="transmembrane region" description="Helical" evidence="7">
    <location>
        <begin position="703"/>
        <end position="725"/>
    </location>
</feature>
<dbReference type="WBParaSite" id="SRAE_2000130100.1">
    <property type="protein sequence ID" value="SRAE_2000130100.1"/>
    <property type="gene ID" value="WBGene00261504"/>
</dbReference>
<dbReference type="PANTHER" id="PTHR11616:SF240">
    <property type="entry name" value="BLOATED TUBULES, ISOFORM B-RELATED"/>
    <property type="match status" value="1"/>
</dbReference>
<comment type="subcellular location">
    <subcellularLocation>
        <location evidence="1">Membrane</location>
        <topology evidence="1">Multi-pass membrane protein</topology>
    </subcellularLocation>
</comment>
<feature type="transmembrane region" description="Helical" evidence="7">
    <location>
        <begin position="254"/>
        <end position="276"/>
    </location>
</feature>
<keyword evidence="9" id="KW-1185">Reference proteome</keyword>
<dbReference type="InterPro" id="IPR000175">
    <property type="entry name" value="Na/ntran_symport"/>
</dbReference>
<evidence type="ECO:0000256" key="6">
    <source>
        <dbReference type="ARBA" id="ARBA00023136"/>
    </source>
</evidence>
<feature type="transmembrane region" description="Helical" evidence="7">
    <location>
        <begin position="663"/>
        <end position="683"/>
    </location>
</feature>
<evidence type="ECO:0000256" key="4">
    <source>
        <dbReference type="ARBA" id="ARBA00022847"/>
    </source>
</evidence>
<keyword evidence="4" id="KW-0769">Symport</keyword>
<protein>
    <submittedName>
        <fullName evidence="8 10">Sodium:neurotransmitter symporter family-containing protein</fullName>
    </submittedName>
</protein>
<feature type="transmembrane region" description="Helical" evidence="7">
    <location>
        <begin position="368"/>
        <end position="386"/>
    </location>
</feature>
<dbReference type="CTD" id="36378998"/>
<dbReference type="GO" id="GO:0035725">
    <property type="term" value="P:sodium ion transmembrane transport"/>
    <property type="evidence" value="ECO:0007669"/>
    <property type="project" value="TreeGrafter"/>
</dbReference>
<evidence type="ECO:0000313" key="9">
    <source>
        <dbReference type="Proteomes" id="UP000035682"/>
    </source>
</evidence>
<dbReference type="Proteomes" id="UP000035682">
    <property type="component" value="Unplaced"/>
</dbReference>
<name>A0A090LEQ3_STRRB</name>
<organism evidence="8">
    <name type="scientific">Strongyloides ratti</name>
    <name type="common">Parasitic roundworm</name>
    <dbReference type="NCBI Taxonomy" id="34506"/>
    <lineage>
        <taxon>Eukaryota</taxon>
        <taxon>Metazoa</taxon>
        <taxon>Ecdysozoa</taxon>
        <taxon>Nematoda</taxon>
        <taxon>Chromadorea</taxon>
        <taxon>Rhabditida</taxon>
        <taxon>Tylenchina</taxon>
        <taxon>Panagrolaimomorpha</taxon>
        <taxon>Strongyloidoidea</taxon>
        <taxon>Strongyloididae</taxon>
        <taxon>Strongyloides</taxon>
    </lineage>
</organism>
<dbReference type="GeneID" id="36378998"/>
<feature type="transmembrane region" description="Helical" evidence="7">
    <location>
        <begin position="622"/>
        <end position="643"/>
    </location>
</feature>
<dbReference type="InterPro" id="IPR037272">
    <property type="entry name" value="SNS_sf"/>
</dbReference>
<dbReference type="RefSeq" id="XP_024505833.1">
    <property type="nucleotide sequence ID" value="XM_024652236.1"/>
</dbReference>
<dbReference type="EMBL" id="LN609529">
    <property type="protein sequence ID" value="CEF66633.1"/>
    <property type="molecule type" value="Genomic_DNA"/>
</dbReference>
<sequence length="750" mass="87794">MSKIQNEIKKSEESTVNEQLTYQVNPLMQNKKILLTDSSTEGDSFYLFKPTDKIPTILNKNEKKKEPIEDDNEEEEEDCDFPVLIQDYSELLKLEKIFKKSKYFQLIKSSIKDNLPFEEMEIPDLINDEEAKLYYRNVSTAKTEIIKNTSKINLNKVENHDFSDSLDVLDTSNEQTINSWYGRLFSLLAVTITPTYHFNIITLTIIYGREFLSACVFVTLYFCMPFMYLEILIGQFTAVNVSSFFSKMAPAWNMVRIIFVINFYISGVYSLIYGIYSSTEVLNIVSEMSISRTATNLCHENNNNTCIKPDLAYYCLYAPKNKEYFEVCQMYNELFEKAYYRQDMDNIYNDRFIEKLNYTFSIIPHQNYSLFFYPCVLVVWFFIAMFKKYGYSRIGGIMAFFYISYVLSLLGLLFKLLLSDSLLNYLTFLVSSKPNMFIDVAIEIWIVAFYQMVKIFKSGQGVVMKISSYFPTNTNSTNIAFIVCGINFSLLLLHIIVWFKFFENAVNQGSKDYISSLLTMSKSDIRTYLSSSLALYVDNNIGYTRSFALLYHLMSVGISTYQAFVYIDLLDCELHNIGVKHNRYATARYKTTTTITFLFLLLPIFSLIYPEIGKIFFIIEETLNFEIFLCLWQLSLIIVGVGYNKIHLVGSAKFLTHLYKFFLGKYFTFCLIPGLVLLLSVTLEREILVEWQMFIRETTDPFYNNLVNLFFVWLLRFCMIIWPFFQMLRNTFNGKKSTFAFICQLPMRKR</sequence>
<dbReference type="SUPFAM" id="SSF161070">
    <property type="entry name" value="SNF-like"/>
    <property type="match status" value="1"/>
</dbReference>
<evidence type="ECO:0000256" key="1">
    <source>
        <dbReference type="ARBA" id="ARBA00004141"/>
    </source>
</evidence>
<evidence type="ECO:0000313" key="8">
    <source>
        <dbReference type="EMBL" id="CEF66633.1"/>
    </source>
</evidence>
<gene>
    <name evidence="8 10 11" type="ORF">SRAE_2000130100</name>
</gene>
<dbReference type="PANTHER" id="PTHR11616">
    <property type="entry name" value="SODIUM/CHLORIDE DEPENDENT TRANSPORTER"/>
    <property type="match status" value="1"/>
</dbReference>
<feature type="transmembrane region" description="Helical" evidence="7">
    <location>
        <begin position="549"/>
        <end position="570"/>
    </location>
</feature>
<feature type="transmembrane region" description="Helical" evidence="7">
    <location>
        <begin position="437"/>
        <end position="456"/>
    </location>
</feature>
<evidence type="ECO:0000256" key="5">
    <source>
        <dbReference type="ARBA" id="ARBA00022989"/>
    </source>
</evidence>